<dbReference type="RefSeq" id="WP_166173909.1">
    <property type="nucleotide sequence ID" value="NZ_CP045119.1"/>
</dbReference>
<evidence type="ECO:0000256" key="10">
    <source>
        <dbReference type="ARBA" id="ARBA00042709"/>
    </source>
</evidence>
<dbReference type="PROSITE" id="PS00067">
    <property type="entry name" value="3HCDH"/>
    <property type="match status" value="1"/>
</dbReference>
<dbReference type="AlphaFoldDB" id="A0A6G8Q6C2"/>
<comment type="similarity">
    <text evidence="3">Belongs to the 3-hydroxyacyl-CoA dehydrogenase family.</text>
</comment>
<accession>A0A6G8Q6C2</accession>
<organism evidence="15 16">
    <name type="scientific">Rubrobacter tropicus</name>
    <dbReference type="NCBI Taxonomy" id="2653851"/>
    <lineage>
        <taxon>Bacteria</taxon>
        <taxon>Bacillati</taxon>
        <taxon>Actinomycetota</taxon>
        <taxon>Rubrobacteria</taxon>
        <taxon>Rubrobacterales</taxon>
        <taxon>Rubrobacteraceae</taxon>
        <taxon>Rubrobacter</taxon>
    </lineage>
</organism>
<dbReference type="SUPFAM" id="SSF48179">
    <property type="entry name" value="6-phosphogluconate dehydrogenase C-terminal domain-like"/>
    <property type="match status" value="1"/>
</dbReference>
<evidence type="ECO:0000259" key="13">
    <source>
        <dbReference type="Pfam" id="PF00725"/>
    </source>
</evidence>
<keyword evidence="8 12" id="KW-0520">NAD</keyword>
<evidence type="ECO:0000259" key="14">
    <source>
        <dbReference type="Pfam" id="PF02737"/>
    </source>
</evidence>
<evidence type="ECO:0000256" key="12">
    <source>
        <dbReference type="PIRSR" id="PIRSR000105-2"/>
    </source>
</evidence>
<dbReference type="InterPro" id="IPR036291">
    <property type="entry name" value="NAD(P)-bd_dom_sf"/>
</dbReference>
<evidence type="ECO:0000256" key="3">
    <source>
        <dbReference type="ARBA" id="ARBA00009463"/>
    </source>
</evidence>
<feature type="binding site" evidence="12">
    <location>
        <position position="297"/>
    </location>
    <ligand>
        <name>NAD(+)</name>
        <dbReference type="ChEBI" id="CHEBI:57540"/>
    </ligand>
</feature>
<dbReference type="PIRSF" id="PIRSF000105">
    <property type="entry name" value="HCDH"/>
    <property type="match status" value="1"/>
</dbReference>
<keyword evidence="16" id="KW-1185">Reference proteome</keyword>
<comment type="pathway">
    <text evidence="2">Lipid metabolism; butanoate metabolism.</text>
</comment>
<dbReference type="Gene3D" id="1.10.1040.10">
    <property type="entry name" value="N-(1-d-carboxylethyl)-l-norvaline Dehydrogenase, domain 2"/>
    <property type="match status" value="1"/>
</dbReference>
<dbReference type="Gene3D" id="3.40.50.720">
    <property type="entry name" value="NAD(P)-binding Rossmann-like Domain"/>
    <property type="match status" value="1"/>
</dbReference>
<feature type="binding site" evidence="12">
    <location>
        <position position="54"/>
    </location>
    <ligand>
        <name>NAD(+)</name>
        <dbReference type="ChEBI" id="CHEBI:57540"/>
    </ligand>
</feature>
<dbReference type="InterPro" id="IPR008927">
    <property type="entry name" value="6-PGluconate_DH-like_C_sf"/>
</dbReference>
<dbReference type="Proteomes" id="UP000501452">
    <property type="component" value="Chromosome"/>
</dbReference>
<evidence type="ECO:0000313" key="16">
    <source>
        <dbReference type="Proteomes" id="UP000501452"/>
    </source>
</evidence>
<protein>
    <recommendedName>
        <fullName evidence="10">L-gulonate 3-dehydrogenase</fullName>
        <ecNumber evidence="9">1.1.1.45</ecNumber>
    </recommendedName>
    <alternativeName>
        <fullName evidence="10">L-gulonate 3-dehydrogenase</fullName>
    </alternativeName>
</protein>
<dbReference type="InterPro" id="IPR006108">
    <property type="entry name" value="3HC_DH_C"/>
</dbReference>
<keyword evidence="7" id="KW-0560">Oxidoreductase</keyword>
<dbReference type="EMBL" id="CP045119">
    <property type="protein sequence ID" value="QIN82006.1"/>
    <property type="molecule type" value="Genomic_DNA"/>
</dbReference>
<dbReference type="GO" id="GO:0006631">
    <property type="term" value="P:fatty acid metabolic process"/>
    <property type="evidence" value="ECO:0007669"/>
    <property type="project" value="InterPro"/>
</dbReference>
<dbReference type="InterPro" id="IPR006176">
    <property type="entry name" value="3-OHacyl-CoA_DH_NAD-bd"/>
</dbReference>
<dbReference type="Pfam" id="PF02737">
    <property type="entry name" value="3HCDH_N"/>
    <property type="match status" value="1"/>
</dbReference>
<dbReference type="GO" id="GO:0005737">
    <property type="term" value="C:cytoplasm"/>
    <property type="evidence" value="ECO:0007669"/>
    <property type="project" value="UniProtKB-SubCell"/>
</dbReference>
<evidence type="ECO:0000256" key="7">
    <source>
        <dbReference type="ARBA" id="ARBA00023002"/>
    </source>
</evidence>
<feature type="binding site" evidence="12">
    <location>
        <position position="164"/>
    </location>
    <ligand>
        <name>NAD(+)</name>
        <dbReference type="ChEBI" id="CHEBI:57540"/>
    </ligand>
</feature>
<gene>
    <name evidence="15" type="ORF">GBA63_04625</name>
</gene>
<keyword evidence="6" id="KW-0597">Phosphoprotein</keyword>
<evidence type="ECO:0000256" key="4">
    <source>
        <dbReference type="ARBA" id="ARBA00011738"/>
    </source>
</evidence>
<evidence type="ECO:0000256" key="5">
    <source>
        <dbReference type="ARBA" id="ARBA00022490"/>
    </source>
</evidence>
<keyword evidence="5" id="KW-0963">Cytoplasm</keyword>
<evidence type="ECO:0000256" key="2">
    <source>
        <dbReference type="ARBA" id="ARBA00005086"/>
    </source>
</evidence>
<dbReference type="GO" id="GO:0070403">
    <property type="term" value="F:NAD+ binding"/>
    <property type="evidence" value="ECO:0007669"/>
    <property type="project" value="InterPro"/>
</dbReference>
<proteinExistence type="inferred from homology"/>
<name>A0A6G8Q6C2_9ACTN</name>
<dbReference type="PANTHER" id="PTHR48075:SF1">
    <property type="entry name" value="LAMBDA-CRYSTALLIN HOMOLOG"/>
    <property type="match status" value="1"/>
</dbReference>
<dbReference type="GO" id="GO:0050104">
    <property type="term" value="F:L-gulonate 3-dehydrogenase activity"/>
    <property type="evidence" value="ECO:0007669"/>
    <property type="project" value="UniProtKB-EC"/>
</dbReference>
<sequence>MAEVQEGPGLLRLMHTEARRREWPQTAAILGAGTMGLGVAECFAAAGMTVKLADATPELAREARERLIARARGHSEAGLLPEEAVGRVRGVAAADGVAEAVAGVDLVFEAVPESVGLKEEVLGVCSAGASTGAVIVSNTSSLPMDELARFVEGAGRFCGMHWFNPPEWTPGVEVIPAGETGAGTVESLVGFLRSIGKRPAVVGSGPGFVANRIQNAMFLEAVRCVEDGLASPEEVDEVVRSCFGFRLPFFGPFQIADMAGLDVYASVLGVLRDGLGDRFEPPKMLLDLVEEGRTGTKAGAGFLDYTDEERGRLLLERDRRYAALLELLGRMPPVGAGKGEG</sequence>
<dbReference type="EC" id="1.1.1.45" evidence="9"/>
<dbReference type="InterPro" id="IPR013328">
    <property type="entry name" value="6PGD_dom2"/>
</dbReference>
<evidence type="ECO:0000256" key="11">
    <source>
        <dbReference type="PIRSR" id="PIRSR000105-1"/>
    </source>
</evidence>
<reference evidence="15 16" key="1">
    <citation type="submission" date="2019-10" db="EMBL/GenBank/DDBJ databases">
        <title>Rubrobacter sp nov SCSIO 52090 isolated from a deep-sea sediment in the South China Sea.</title>
        <authorList>
            <person name="Chen R.W."/>
        </authorList>
    </citation>
    <scope>NUCLEOTIDE SEQUENCE [LARGE SCALE GENOMIC DNA]</scope>
    <source>
        <strain evidence="15 16">SCSIO 52909</strain>
    </source>
</reference>
<feature type="domain" description="3-hydroxyacyl-CoA dehydrogenase NAD binding" evidence="14">
    <location>
        <begin position="27"/>
        <end position="202"/>
    </location>
</feature>
<dbReference type="SUPFAM" id="SSF51735">
    <property type="entry name" value="NAD(P)-binding Rossmann-fold domains"/>
    <property type="match status" value="1"/>
</dbReference>
<dbReference type="PANTHER" id="PTHR48075">
    <property type="entry name" value="3-HYDROXYACYL-COA DEHYDROGENASE FAMILY PROTEIN"/>
    <property type="match status" value="1"/>
</dbReference>
<feature type="binding site" evidence="12">
    <location>
        <position position="113"/>
    </location>
    <ligand>
        <name>NAD(+)</name>
        <dbReference type="ChEBI" id="CHEBI:57540"/>
    </ligand>
</feature>
<evidence type="ECO:0000256" key="8">
    <source>
        <dbReference type="ARBA" id="ARBA00023027"/>
    </source>
</evidence>
<feature type="domain" description="3-hydroxyacyl-CoA dehydrogenase C-terminal" evidence="13">
    <location>
        <begin position="207"/>
        <end position="305"/>
    </location>
</feature>
<evidence type="ECO:0000256" key="1">
    <source>
        <dbReference type="ARBA" id="ARBA00004496"/>
    </source>
</evidence>
<dbReference type="Pfam" id="PF00725">
    <property type="entry name" value="3HCDH"/>
    <property type="match status" value="1"/>
</dbReference>
<dbReference type="KEGG" id="rub:GBA63_04625"/>
<feature type="binding site" evidence="12">
    <location>
        <begin position="31"/>
        <end position="36"/>
    </location>
    <ligand>
        <name>NAD(+)</name>
        <dbReference type="ChEBI" id="CHEBI:57540"/>
    </ligand>
</feature>
<comment type="subunit">
    <text evidence="4">Homodimer.</text>
</comment>
<dbReference type="InterPro" id="IPR022694">
    <property type="entry name" value="3-OHacyl-CoA_DH"/>
</dbReference>
<comment type="subcellular location">
    <subcellularLocation>
        <location evidence="1">Cytoplasm</location>
    </subcellularLocation>
</comment>
<evidence type="ECO:0000256" key="9">
    <source>
        <dbReference type="ARBA" id="ARBA00038962"/>
    </source>
</evidence>
<feature type="site" description="Important for catalytic activity" evidence="11">
    <location>
        <position position="161"/>
    </location>
</feature>
<feature type="binding site" evidence="12">
    <location>
        <position position="118"/>
    </location>
    <ligand>
        <name>NAD(+)</name>
        <dbReference type="ChEBI" id="CHEBI:57540"/>
    </ligand>
</feature>
<feature type="binding site" evidence="12">
    <location>
        <position position="140"/>
    </location>
    <ligand>
        <name>NAD(+)</name>
        <dbReference type="ChEBI" id="CHEBI:57540"/>
    </ligand>
</feature>
<evidence type="ECO:0000256" key="6">
    <source>
        <dbReference type="ARBA" id="ARBA00022553"/>
    </source>
</evidence>
<evidence type="ECO:0000313" key="15">
    <source>
        <dbReference type="EMBL" id="QIN82006.1"/>
    </source>
</evidence>
<dbReference type="InterPro" id="IPR006180">
    <property type="entry name" value="3-OHacyl-CoA_DH_CS"/>
</dbReference>